<gene>
    <name evidence="1" type="ORF">ACFO8L_22390</name>
</gene>
<evidence type="ECO:0000313" key="1">
    <source>
        <dbReference type="EMBL" id="MFC4588856.1"/>
    </source>
</evidence>
<organism evidence="1 2">
    <name type="scientific">Sphaerisporangium corydalis</name>
    <dbReference type="NCBI Taxonomy" id="1441875"/>
    <lineage>
        <taxon>Bacteria</taxon>
        <taxon>Bacillati</taxon>
        <taxon>Actinomycetota</taxon>
        <taxon>Actinomycetes</taxon>
        <taxon>Streptosporangiales</taxon>
        <taxon>Streptosporangiaceae</taxon>
        <taxon>Sphaerisporangium</taxon>
    </lineage>
</organism>
<dbReference type="EMBL" id="JBHSFN010000013">
    <property type="protein sequence ID" value="MFC4588856.1"/>
    <property type="molecule type" value="Genomic_DNA"/>
</dbReference>
<proteinExistence type="predicted"/>
<name>A0ABV9EK19_9ACTN</name>
<evidence type="ECO:0000313" key="2">
    <source>
        <dbReference type="Proteomes" id="UP001595891"/>
    </source>
</evidence>
<keyword evidence="2" id="KW-1185">Reference proteome</keyword>
<sequence length="392" mass="44481">MTNPAILTTDAQTLAVLLRHFDWSPISKIPGLYEVWSTEDKEDEEILVPLDPNRGDYAALLTKARRAVYEYYGRAARDLSAMLELRVRASLDSTQWKKDTQLEAGIIEWEAGEKLYEAARAQLIASAKSAREKRRYHGNASAHLAKRFIENSFMGQTDIGSFVITAYTPANTRFHLSKYSEEMHLVMPRASETVTGRQVLATFERALKAVRDGIESYRQRPQIEIFLETVQEGVSYEFTKALSELTSDGDSEIEILRFSDDADRQIAQSITFEAADSPILTRAAHAFALDPEPQHVTLVGEVTLLSRSVAKEDHVIRLNIAEGADVRKARIRLTAEQYKLAMEAHKFEASLRVHGRLEKEGNLYWLYEPIELEIVPPDEHPVRELYEAPTIF</sequence>
<dbReference type="Proteomes" id="UP001595891">
    <property type="component" value="Unassembled WGS sequence"/>
</dbReference>
<dbReference type="RefSeq" id="WP_262845769.1">
    <property type="nucleotide sequence ID" value="NZ_JANZYP010000041.1"/>
</dbReference>
<comment type="caution">
    <text evidence="1">The sequence shown here is derived from an EMBL/GenBank/DDBJ whole genome shotgun (WGS) entry which is preliminary data.</text>
</comment>
<reference evidence="2" key="1">
    <citation type="journal article" date="2019" name="Int. J. Syst. Evol. Microbiol.">
        <title>The Global Catalogue of Microorganisms (GCM) 10K type strain sequencing project: providing services to taxonomists for standard genome sequencing and annotation.</title>
        <authorList>
            <consortium name="The Broad Institute Genomics Platform"/>
            <consortium name="The Broad Institute Genome Sequencing Center for Infectious Disease"/>
            <person name="Wu L."/>
            <person name="Ma J."/>
        </authorList>
    </citation>
    <scope>NUCLEOTIDE SEQUENCE [LARGE SCALE GENOMIC DNA]</scope>
    <source>
        <strain evidence="2">CCUG 49560</strain>
    </source>
</reference>
<protein>
    <submittedName>
        <fullName evidence="1">Uncharacterized protein</fullName>
    </submittedName>
</protein>
<accession>A0ABV9EK19</accession>